<dbReference type="PANTHER" id="PTHR12210">
    <property type="entry name" value="DULLARD PROTEIN PHOSPHATASE"/>
    <property type="match status" value="1"/>
</dbReference>
<dbReference type="InterPro" id="IPR004274">
    <property type="entry name" value="FCP1_dom"/>
</dbReference>
<feature type="region of interest" description="Disordered" evidence="13">
    <location>
        <begin position="381"/>
        <end position="400"/>
    </location>
</feature>
<feature type="domain" description="FCP1 homology" evidence="14">
    <location>
        <begin position="212"/>
        <end position="354"/>
    </location>
</feature>
<evidence type="ECO:0000256" key="7">
    <source>
        <dbReference type="ARBA" id="ARBA00022946"/>
    </source>
</evidence>
<dbReference type="STRING" id="200361.A0A452ZJD6"/>
<comment type="similarity">
    <text evidence="2 12">Belongs to the TIM50 family.</text>
</comment>
<dbReference type="SMART" id="SM00577">
    <property type="entry name" value="CPDc"/>
    <property type="match status" value="1"/>
</dbReference>
<feature type="compositionally biased region" description="Low complexity" evidence="13">
    <location>
        <begin position="40"/>
        <end position="55"/>
    </location>
</feature>
<name>A0A452ZJD6_AEGTS</name>
<dbReference type="GO" id="GO:0005744">
    <property type="term" value="C:TIM23 mitochondrial import inner membrane translocase complex"/>
    <property type="evidence" value="ECO:0007669"/>
    <property type="project" value="UniProtKB-UniRule"/>
</dbReference>
<evidence type="ECO:0000256" key="9">
    <source>
        <dbReference type="ARBA" id="ARBA00023010"/>
    </source>
</evidence>
<evidence type="ECO:0000313" key="15">
    <source>
        <dbReference type="EnsemblPlants" id="AET1Gv20803400.2"/>
    </source>
</evidence>
<evidence type="ECO:0000313" key="16">
    <source>
        <dbReference type="Proteomes" id="UP000015105"/>
    </source>
</evidence>
<evidence type="ECO:0000259" key="14">
    <source>
        <dbReference type="PROSITE" id="PS50969"/>
    </source>
</evidence>
<dbReference type="Pfam" id="PF03031">
    <property type="entry name" value="NIF"/>
    <property type="match status" value="1"/>
</dbReference>
<dbReference type="FunFam" id="3.40.50.1000:FF:000019">
    <property type="entry name" value="Mitochondrial import inner membrane translocase subunit TIM50"/>
    <property type="match status" value="1"/>
</dbReference>
<dbReference type="GO" id="GO:0015031">
    <property type="term" value="P:protein transport"/>
    <property type="evidence" value="ECO:0007669"/>
    <property type="project" value="UniProtKB-KW"/>
</dbReference>
<evidence type="ECO:0000256" key="10">
    <source>
        <dbReference type="ARBA" id="ARBA00023128"/>
    </source>
</evidence>
<proteinExistence type="inferred from homology"/>
<accession>A0A452ZJD6</accession>
<evidence type="ECO:0000256" key="12">
    <source>
        <dbReference type="RuleBase" id="RU365079"/>
    </source>
</evidence>
<keyword evidence="7 12" id="KW-0809">Transit peptide</keyword>
<keyword evidence="4" id="KW-0812">Transmembrane</keyword>
<dbReference type="InterPro" id="IPR036412">
    <property type="entry name" value="HAD-like_sf"/>
</dbReference>
<reference evidence="15" key="3">
    <citation type="journal article" date="2017" name="Nature">
        <title>Genome sequence of the progenitor of the wheat D genome Aegilops tauschii.</title>
        <authorList>
            <person name="Luo M.C."/>
            <person name="Gu Y.Q."/>
            <person name="Puiu D."/>
            <person name="Wang H."/>
            <person name="Twardziok S.O."/>
            <person name="Deal K.R."/>
            <person name="Huo N."/>
            <person name="Zhu T."/>
            <person name="Wang L."/>
            <person name="Wang Y."/>
            <person name="McGuire P.E."/>
            <person name="Liu S."/>
            <person name="Long H."/>
            <person name="Ramasamy R.K."/>
            <person name="Rodriguez J.C."/>
            <person name="Van S.L."/>
            <person name="Yuan L."/>
            <person name="Wang Z."/>
            <person name="Xia Z."/>
            <person name="Xiao L."/>
            <person name="Anderson O.D."/>
            <person name="Ouyang S."/>
            <person name="Liang Y."/>
            <person name="Zimin A.V."/>
            <person name="Pertea G."/>
            <person name="Qi P."/>
            <person name="Bennetzen J.L."/>
            <person name="Dai X."/>
            <person name="Dawson M.W."/>
            <person name="Muller H.G."/>
            <person name="Kugler K."/>
            <person name="Rivarola-Duarte L."/>
            <person name="Spannagl M."/>
            <person name="Mayer K.F.X."/>
            <person name="Lu F.H."/>
            <person name="Bevan M.W."/>
            <person name="Leroy P."/>
            <person name="Li P."/>
            <person name="You F.M."/>
            <person name="Sun Q."/>
            <person name="Liu Z."/>
            <person name="Lyons E."/>
            <person name="Wicker T."/>
            <person name="Salzberg S.L."/>
            <person name="Devos K.M."/>
            <person name="Dvorak J."/>
        </authorList>
    </citation>
    <scope>NUCLEOTIDE SEQUENCE [LARGE SCALE GENOMIC DNA]</scope>
    <source>
        <strain evidence="15">cv. AL8/78</strain>
    </source>
</reference>
<feature type="region of interest" description="Disordered" evidence="13">
    <location>
        <begin position="12"/>
        <end position="55"/>
    </location>
</feature>
<reference evidence="15" key="4">
    <citation type="submission" date="2019-03" db="UniProtKB">
        <authorList>
            <consortium name="EnsemblPlants"/>
        </authorList>
    </citation>
    <scope>IDENTIFICATION</scope>
</reference>
<reference evidence="16" key="2">
    <citation type="journal article" date="2017" name="Nat. Plants">
        <title>The Aegilops tauschii genome reveals multiple impacts of transposons.</title>
        <authorList>
            <person name="Zhao G."/>
            <person name="Zou C."/>
            <person name="Li K."/>
            <person name="Wang K."/>
            <person name="Li T."/>
            <person name="Gao L."/>
            <person name="Zhang X."/>
            <person name="Wang H."/>
            <person name="Yang Z."/>
            <person name="Liu X."/>
            <person name="Jiang W."/>
            <person name="Mao L."/>
            <person name="Kong X."/>
            <person name="Jiao Y."/>
            <person name="Jia J."/>
        </authorList>
    </citation>
    <scope>NUCLEOTIDE SEQUENCE [LARGE SCALE GENOMIC DNA]</scope>
    <source>
        <strain evidence="16">cv. AL8/78</strain>
    </source>
</reference>
<dbReference type="PROSITE" id="PS50969">
    <property type="entry name" value="FCP1"/>
    <property type="match status" value="1"/>
</dbReference>
<comment type="subunit">
    <text evidence="12">Component of the TIM23 complex.</text>
</comment>
<evidence type="ECO:0000256" key="6">
    <source>
        <dbReference type="ARBA" id="ARBA00022927"/>
    </source>
</evidence>
<keyword evidence="9 12" id="KW-0811">Translocation</keyword>
<protein>
    <recommendedName>
        <fullName evidence="12">Mitochondrial import inner membrane translocase subunit TIM50</fullName>
    </recommendedName>
</protein>
<dbReference type="SUPFAM" id="SSF56784">
    <property type="entry name" value="HAD-like"/>
    <property type="match status" value="1"/>
</dbReference>
<evidence type="ECO:0000256" key="13">
    <source>
        <dbReference type="SAM" id="MobiDB-lite"/>
    </source>
</evidence>
<keyword evidence="8" id="KW-1133">Transmembrane helix</keyword>
<dbReference type="CDD" id="cd07521">
    <property type="entry name" value="HAD_FCP1-like"/>
    <property type="match status" value="1"/>
</dbReference>
<comment type="function">
    <text evidence="12">Essential component of the TIM23 complex, a complex that mediates the translocation of transit peptide-containing proteins across the mitochondrial inner membrane.</text>
</comment>
<evidence type="ECO:0000256" key="1">
    <source>
        <dbReference type="ARBA" id="ARBA00004434"/>
    </source>
</evidence>
<keyword evidence="5" id="KW-0999">Mitochondrion inner membrane</keyword>
<evidence type="ECO:0000256" key="8">
    <source>
        <dbReference type="ARBA" id="ARBA00022989"/>
    </source>
</evidence>
<keyword evidence="11" id="KW-0472">Membrane</keyword>
<evidence type="ECO:0000256" key="3">
    <source>
        <dbReference type="ARBA" id="ARBA00022448"/>
    </source>
</evidence>
<dbReference type="Proteomes" id="UP000015105">
    <property type="component" value="Chromosome 1D"/>
</dbReference>
<dbReference type="Gene3D" id="3.40.50.1000">
    <property type="entry name" value="HAD superfamily/HAD-like"/>
    <property type="match status" value="1"/>
</dbReference>
<keyword evidence="3 12" id="KW-0813">Transport</keyword>
<keyword evidence="10 12" id="KW-0496">Mitochondrion</keyword>
<dbReference type="InterPro" id="IPR023214">
    <property type="entry name" value="HAD_sf"/>
</dbReference>
<dbReference type="AlphaFoldDB" id="A0A452ZJD6"/>
<dbReference type="InterPro" id="IPR050365">
    <property type="entry name" value="TIM50"/>
</dbReference>
<feature type="compositionally biased region" description="Basic residues" evidence="13">
    <location>
        <begin position="389"/>
        <end position="400"/>
    </location>
</feature>
<evidence type="ECO:0000256" key="11">
    <source>
        <dbReference type="ARBA" id="ARBA00023136"/>
    </source>
</evidence>
<reference evidence="16" key="1">
    <citation type="journal article" date="2014" name="Science">
        <title>Ancient hybridizations among the ancestral genomes of bread wheat.</title>
        <authorList>
            <consortium name="International Wheat Genome Sequencing Consortium,"/>
            <person name="Marcussen T."/>
            <person name="Sandve S.R."/>
            <person name="Heier L."/>
            <person name="Spannagl M."/>
            <person name="Pfeifer M."/>
            <person name="Jakobsen K.S."/>
            <person name="Wulff B.B."/>
            <person name="Steuernagel B."/>
            <person name="Mayer K.F."/>
            <person name="Olsen O.A."/>
        </authorList>
    </citation>
    <scope>NUCLEOTIDE SEQUENCE [LARGE SCALE GENOMIC DNA]</scope>
    <source>
        <strain evidence="16">cv. AL8/78</strain>
    </source>
</reference>
<evidence type="ECO:0000256" key="5">
    <source>
        <dbReference type="ARBA" id="ARBA00022792"/>
    </source>
</evidence>
<dbReference type="Gramene" id="AET1Gv20803400.2">
    <property type="protein sequence ID" value="AET1Gv20803400.2"/>
    <property type="gene ID" value="AET1Gv20803400"/>
</dbReference>
<sequence>LLPFFLFFLSPQASQPPASHAPPRRREIAGPPPAPARDVAALSTPSSSYSSYARGAPSPSSYAYRAASSAAAAEEAAAAAAAAASGAGAEAAAAAPPPPAARKGWVRGLLKFGVFAAFAGAIGGAGYATHAYSLSEVDKKTLEFRKEMTTPIPVAEDASEFEKFRARAYETAMKVPVAAIELYLEIRARIEDHVVGFTEPASDKLLPDLHPDDQNIFTLVVDLTDTLVCNDWQRERGWKTFKRPGVEAFLQHMATMYEVVVYSDQVQMYVDPVVERLDSTGQIRKLSRPATKYQDGKHYRDLSKLNRNPAQVLYVSAHALESCLQPENCVTVKPWKLETDDTELLDLIPFLEYLAIARPSDIRAVLASYQGHDVAKEFRKRSKELERHKQAKQRKSIWRR</sequence>
<keyword evidence="16" id="KW-1185">Reference proteome</keyword>
<keyword evidence="6 12" id="KW-0653">Protein transport</keyword>
<dbReference type="EnsemblPlants" id="AET1Gv20803400.2">
    <property type="protein sequence ID" value="AET1Gv20803400.2"/>
    <property type="gene ID" value="AET1Gv20803400"/>
</dbReference>
<comment type="subcellular location">
    <subcellularLocation>
        <location evidence="1 12">Mitochondrion inner membrane</location>
        <topology evidence="1 12">Single-pass membrane protein</topology>
    </subcellularLocation>
</comment>
<reference evidence="15" key="5">
    <citation type="journal article" date="2021" name="G3 (Bethesda)">
        <title>Aegilops tauschii genome assembly Aet v5.0 features greater sequence contiguity and improved annotation.</title>
        <authorList>
            <person name="Wang L."/>
            <person name="Zhu T."/>
            <person name="Rodriguez J.C."/>
            <person name="Deal K.R."/>
            <person name="Dubcovsky J."/>
            <person name="McGuire P.E."/>
            <person name="Lux T."/>
            <person name="Spannagl M."/>
            <person name="Mayer K.F.X."/>
            <person name="Baldrich P."/>
            <person name="Meyers B.C."/>
            <person name="Huo N."/>
            <person name="Gu Y.Q."/>
            <person name="Zhou H."/>
            <person name="Devos K.M."/>
            <person name="Bennetzen J.L."/>
            <person name="Unver T."/>
            <person name="Budak H."/>
            <person name="Gulick P.J."/>
            <person name="Galiba G."/>
            <person name="Kalapos B."/>
            <person name="Nelson D.R."/>
            <person name="Li P."/>
            <person name="You F.M."/>
            <person name="Luo M.C."/>
            <person name="Dvorak J."/>
        </authorList>
    </citation>
    <scope>NUCLEOTIDE SEQUENCE [LARGE SCALE GENOMIC DNA]</scope>
    <source>
        <strain evidence="15">cv. AL8/78</strain>
    </source>
</reference>
<evidence type="ECO:0000256" key="2">
    <source>
        <dbReference type="ARBA" id="ARBA00006344"/>
    </source>
</evidence>
<organism evidence="15 16">
    <name type="scientific">Aegilops tauschii subsp. strangulata</name>
    <name type="common">Goatgrass</name>
    <dbReference type="NCBI Taxonomy" id="200361"/>
    <lineage>
        <taxon>Eukaryota</taxon>
        <taxon>Viridiplantae</taxon>
        <taxon>Streptophyta</taxon>
        <taxon>Embryophyta</taxon>
        <taxon>Tracheophyta</taxon>
        <taxon>Spermatophyta</taxon>
        <taxon>Magnoliopsida</taxon>
        <taxon>Liliopsida</taxon>
        <taxon>Poales</taxon>
        <taxon>Poaceae</taxon>
        <taxon>BOP clade</taxon>
        <taxon>Pooideae</taxon>
        <taxon>Triticodae</taxon>
        <taxon>Triticeae</taxon>
        <taxon>Triticinae</taxon>
        <taxon>Aegilops</taxon>
    </lineage>
</organism>
<evidence type="ECO:0000256" key="4">
    <source>
        <dbReference type="ARBA" id="ARBA00022692"/>
    </source>
</evidence>